<dbReference type="Pfam" id="PF13205">
    <property type="entry name" value="Big_5"/>
    <property type="match status" value="1"/>
</dbReference>
<evidence type="ECO:0000313" key="6">
    <source>
        <dbReference type="Proteomes" id="UP001601058"/>
    </source>
</evidence>
<feature type="transmembrane region" description="Helical" evidence="3">
    <location>
        <begin position="5"/>
        <end position="24"/>
    </location>
</feature>
<protein>
    <submittedName>
        <fullName evidence="5">Beta-propeller domain-containing protein</fullName>
    </submittedName>
</protein>
<dbReference type="RefSeq" id="WP_389213729.1">
    <property type="nucleotide sequence ID" value="NZ_JBIACJ010000001.1"/>
</dbReference>
<keyword evidence="6" id="KW-1185">Reference proteome</keyword>
<sequence>MAKKWLLIGGTFMIMMVILTGFYVTQLKVVGGIDVKEDLIVLKNKLWRIHFSEKLDPATINKNTVYVMNKQGEKQEVAVSLSEDQKTILIEPLEDGYTINSYTLQLSNEIKSRIGRKMAANMTQSFTVKETLPVAESKSKLNKHLLKRMTEIWGNNNHFVKEEAAMDSSTAGESNKSQEHSETNVQVNGIDEADIVKTDGEYIFQLKDNTLQFIRAVPAEKMALEKVITYEQEFYPFQMYLQNDQLIVMGTSYKGQPNEIKPADMKIAPIHETTKAIIYNVKDKKNPVEIRQIEMEGTLLTSRLMDGKVYLIANKYPDYWLLRENPEIDIRPRYSDSAGNSKMQAVNYDEIQYFPESKETNFTNIAVIDLEKSTSKIALSTYLGSGDQLYMSKNNLYLAVTNYMPLAIEGDQSVSPDTTIYKFTVNGMEVDFHTSSEISGTVLNQFSMDEYNGNFRIATTKGQVWDDSRPSANNLYILDENLKQVGQLEDLARGERIYSARFMNDRIFIVTFKETDPLFVIDGSNPKQPKVLGELKIPGFSNYLHPYDENHLIGFGHDTKVIPNKGSNSQPLIFTDGVKLSLFDITDLSNPKEKFTEVIGGRGTYSQLNYDHKALLFDKKKNLFAFPITVYENGKSTNEMEWDSTFAFQGAYVYNIDLKKGFSLQSKVSHHDSKAIYEEWEYSINRILYIGDTFYALSPNKISSYEISSYKLKGELSLKK</sequence>
<evidence type="ECO:0000256" key="3">
    <source>
        <dbReference type="SAM" id="Phobius"/>
    </source>
</evidence>
<dbReference type="Proteomes" id="UP001601058">
    <property type="component" value="Unassembled WGS sequence"/>
</dbReference>
<dbReference type="InterPro" id="IPR032812">
    <property type="entry name" value="SbsA_Ig"/>
</dbReference>
<keyword evidence="1" id="KW-0732">Signal</keyword>
<evidence type="ECO:0000259" key="4">
    <source>
        <dbReference type="Pfam" id="PF13205"/>
    </source>
</evidence>
<evidence type="ECO:0000256" key="2">
    <source>
        <dbReference type="SAM" id="MobiDB-lite"/>
    </source>
</evidence>
<dbReference type="InterPro" id="IPR019198">
    <property type="entry name" value="Beta_propeller_containing"/>
</dbReference>
<dbReference type="InterPro" id="IPR014755">
    <property type="entry name" value="Cu-Rt/internalin_Ig-like"/>
</dbReference>
<gene>
    <name evidence="5" type="ORF">ACFYKT_00225</name>
</gene>
<dbReference type="SUPFAM" id="SSF51004">
    <property type="entry name" value="C-terminal (heme d1) domain of cytochrome cd1-nitrite reductase"/>
    <property type="match status" value="1"/>
</dbReference>
<reference evidence="5 6" key="1">
    <citation type="submission" date="2024-08" db="EMBL/GenBank/DDBJ databases">
        <title>Two novel Cytobacillus novel species.</title>
        <authorList>
            <person name="Liu G."/>
        </authorList>
    </citation>
    <scope>NUCLEOTIDE SEQUENCE [LARGE SCALE GENOMIC DNA]</scope>
    <source>
        <strain evidence="5 6">FJAT-53684</strain>
    </source>
</reference>
<dbReference type="Gene3D" id="2.60.40.1220">
    <property type="match status" value="1"/>
</dbReference>
<keyword evidence="3" id="KW-0472">Membrane</keyword>
<evidence type="ECO:0000313" key="5">
    <source>
        <dbReference type="EMBL" id="MFE8694776.1"/>
    </source>
</evidence>
<feature type="domain" description="SbsA Ig-like" evidence="4">
    <location>
        <begin position="47"/>
        <end position="127"/>
    </location>
</feature>
<proteinExistence type="predicted"/>
<keyword evidence="3" id="KW-1133">Transmembrane helix</keyword>
<name>A0ABW6JSE6_9BACI</name>
<evidence type="ECO:0000256" key="1">
    <source>
        <dbReference type="ARBA" id="ARBA00022729"/>
    </source>
</evidence>
<keyword evidence="3" id="KW-0812">Transmembrane</keyword>
<comment type="caution">
    <text evidence="5">The sequence shown here is derived from an EMBL/GenBank/DDBJ whole genome shotgun (WGS) entry which is preliminary data.</text>
</comment>
<feature type="region of interest" description="Disordered" evidence="2">
    <location>
        <begin position="165"/>
        <end position="184"/>
    </location>
</feature>
<dbReference type="InterPro" id="IPR011048">
    <property type="entry name" value="Haem_d1_sf"/>
</dbReference>
<accession>A0ABW6JSE6</accession>
<organism evidence="5 6">
    <name type="scientific">Cytobacillus mangrovibacter</name>
    <dbReference type="NCBI Taxonomy" id="3299024"/>
    <lineage>
        <taxon>Bacteria</taxon>
        <taxon>Bacillati</taxon>
        <taxon>Bacillota</taxon>
        <taxon>Bacilli</taxon>
        <taxon>Bacillales</taxon>
        <taxon>Bacillaceae</taxon>
        <taxon>Cytobacillus</taxon>
    </lineage>
</organism>
<dbReference type="Pfam" id="PF09826">
    <property type="entry name" value="Beta_propel"/>
    <property type="match status" value="1"/>
</dbReference>
<dbReference type="EMBL" id="JBIACJ010000001">
    <property type="protein sequence ID" value="MFE8694776.1"/>
    <property type="molecule type" value="Genomic_DNA"/>
</dbReference>